<keyword evidence="3 7" id="KW-0812">Transmembrane</keyword>
<accession>D8TMI0</accession>
<name>D8TMI0_VOLCA</name>
<reference evidence="8 9" key="1">
    <citation type="journal article" date="2010" name="Science">
        <title>Genomic analysis of organismal complexity in the multicellular green alga Volvox carteri.</title>
        <authorList>
            <person name="Prochnik S.E."/>
            <person name="Umen J."/>
            <person name="Nedelcu A.M."/>
            <person name="Hallmann A."/>
            <person name="Miller S.M."/>
            <person name="Nishii I."/>
            <person name="Ferris P."/>
            <person name="Kuo A."/>
            <person name="Mitros T."/>
            <person name="Fritz-Laylin L.K."/>
            <person name="Hellsten U."/>
            <person name="Chapman J."/>
            <person name="Simakov O."/>
            <person name="Rensing S.A."/>
            <person name="Terry A."/>
            <person name="Pangilinan J."/>
            <person name="Kapitonov V."/>
            <person name="Jurka J."/>
            <person name="Salamov A."/>
            <person name="Shapiro H."/>
            <person name="Schmutz J."/>
            <person name="Grimwood J."/>
            <person name="Lindquist E."/>
            <person name="Lucas S."/>
            <person name="Grigoriev I.V."/>
            <person name="Schmitt R."/>
            <person name="Kirk D."/>
            <person name="Rokhsar D.S."/>
        </authorList>
    </citation>
    <scope>NUCLEOTIDE SEQUENCE [LARGE SCALE GENOMIC DNA]</scope>
    <source>
        <strain evidence="9">f. Nagariensis / Eve</strain>
    </source>
</reference>
<evidence type="ECO:0000256" key="3">
    <source>
        <dbReference type="ARBA" id="ARBA00022692"/>
    </source>
</evidence>
<feature type="transmembrane region" description="Helical" evidence="7">
    <location>
        <begin position="235"/>
        <end position="252"/>
    </location>
</feature>
<feature type="transmembrane region" description="Helical" evidence="7">
    <location>
        <begin position="207"/>
        <end position="228"/>
    </location>
</feature>
<proteinExistence type="predicted"/>
<gene>
    <name evidence="8" type="ORF">VOLCADRAFT_87886</name>
</gene>
<sequence>MDHESASPEERRAVHRFHNELLHLVSLMYALMIKHLRQDFDLSTVYTHDMAGKPPYMDSNVGVHGWSRWEVFMARVLALNDLFKIHNPQQQAEIPVIGGLRDEECVRLADLVPTPAMKGGHGVLGKRWGNILVLACACFSLEGRGAAVNGARPYAVFALIYQLYIRRIKEGGLQTHPPLVARLGGIAEEGMAAFGHCAKLANTQFPFAWAQVVMAFLAIMMLLLPFVVTNFVEELWMGVVLSFVVVLTYWSLNEVASEMEDPFGFDPNDLPLARYAFDFNQVECGGFKFTFDFLKSWGWSLGSGAEDRGILVAVHQLRPPYFDELDIVGPRGDQHQQQSHQ</sequence>
<dbReference type="KEGG" id="vcn:VOLCADRAFT_87886"/>
<protein>
    <submittedName>
        <fullName evidence="8">Uncharacterized protein</fullName>
    </submittedName>
</protein>
<dbReference type="RefSeq" id="XP_002947593.1">
    <property type="nucleotide sequence ID" value="XM_002947547.1"/>
</dbReference>
<dbReference type="GO" id="GO:0016020">
    <property type="term" value="C:membrane"/>
    <property type="evidence" value="ECO:0007669"/>
    <property type="project" value="UniProtKB-SubCell"/>
</dbReference>
<evidence type="ECO:0000313" key="8">
    <source>
        <dbReference type="EMBL" id="EFJ51126.1"/>
    </source>
</evidence>
<dbReference type="eggNOG" id="ENOG502S7K9">
    <property type="taxonomic scope" value="Eukaryota"/>
</dbReference>
<evidence type="ECO:0000256" key="5">
    <source>
        <dbReference type="ARBA" id="ARBA00023065"/>
    </source>
</evidence>
<evidence type="ECO:0000256" key="2">
    <source>
        <dbReference type="ARBA" id="ARBA00022448"/>
    </source>
</evidence>
<dbReference type="AlphaFoldDB" id="D8TMI0"/>
<dbReference type="GeneID" id="9620690"/>
<dbReference type="EMBL" id="GL378328">
    <property type="protein sequence ID" value="EFJ51126.1"/>
    <property type="molecule type" value="Genomic_DNA"/>
</dbReference>
<evidence type="ECO:0000313" key="9">
    <source>
        <dbReference type="Proteomes" id="UP000001058"/>
    </source>
</evidence>
<evidence type="ECO:0000256" key="1">
    <source>
        <dbReference type="ARBA" id="ARBA00004141"/>
    </source>
</evidence>
<evidence type="ECO:0000256" key="7">
    <source>
        <dbReference type="SAM" id="Phobius"/>
    </source>
</evidence>
<dbReference type="Proteomes" id="UP000001058">
    <property type="component" value="Unassembled WGS sequence"/>
</dbReference>
<dbReference type="InParanoid" id="D8TMI0"/>
<keyword evidence="2" id="KW-0813">Transport</keyword>
<dbReference type="InterPro" id="IPR044669">
    <property type="entry name" value="YneE/VCCN1/2-like"/>
</dbReference>
<organism evidence="9">
    <name type="scientific">Volvox carteri f. nagariensis</name>
    <dbReference type="NCBI Taxonomy" id="3068"/>
    <lineage>
        <taxon>Eukaryota</taxon>
        <taxon>Viridiplantae</taxon>
        <taxon>Chlorophyta</taxon>
        <taxon>core chlorophytes</taxon>
        <taxon>Chlorophyceae</taxon>
        <taxon>CS clade</taxon>
        <taxon>Chlamydomonadales</taxon>
        <taxon>Volvocaceae</taxon>
        <taxon>Volvox</taxon>
    </lineage>
</organism>
<dbReference type="OrthoDB" id="1368at2759"/>
<dbReference type="PANTHER" id="PTHR33281">
    <property type="entry name" value="UPF0187 PROTEIN YNEE"/>
    <property type="match status" value="1"/>
</dbReference>
<dbReference type="PANTHER" id="PTHR33281:SF20">
    <property type="match status" value="1"/>
</dbReference>
<keyword evidence="4 7" id="KW-1133">Transmembrane helix</keyword>
<keyword evidence="9" id="KW-1185">Reference proteome</keyword>
<keyword evidence="6 7" id="KW-0472">Membrane</keyword>
<comment type="subcellular location">
    <subcellularLocation>
        <location evidence="1">Membrane</location>
        <topology evidence="1">Multi-pass membrane protein</topology>
    </subcellularLocation>
</comment>
<dbReference type="GO" id="GO:0005254">
    <property type="term" value="F:chloride channel activity"/>
    <property type="evidence" value="ECO:0007669"/>
    <property type="project" value="InterPro"/>
</dbReference>
<keyword evidence="5" id="KW-0406">Ion transport</keyword>
<evidence type="ECO:0000256" key="4">
    <source>
        <dbReference type="ARBA" id="ARBA00022989"/>
    </source>
</evidence>
<dbReference type="Pfam" id="PF25539">
    <property type="entry name" value="Bestrophin_2"/>
    <property type="match status" value="1"/>
</dbReference>
<evidence type="ECO:0000256" key="6">
    <source>
        <dbReference type="ARBA" id="ARBA00023136"/>
    </source>
</evidence>